<proteinExistence type="predicted"/>
<accession>A0AAF0DRI7</accession>
<dbReference type="AlphaFoldDB" id="A0AAF0DRI7"/>
<feature type="region of interest" description="Disordered" evidence="1">
    <location>
        <begin position="724"/>
        <end position="846"/>
    </location>
</feature>
<feature type="compositionally biased region" description="Low complexity" evidence="1">
    <location>
        <begin position="954"/>
        <end position="968"/>
    </location>
</feature>
<feature type="region of interest" description="Disordered" evidence="1">
    <location>
        <begin position="1093"/>
        <end position="1122"/>
    </location>
</feature>
<feature type="compositionally biased region" description="Polar residues" evidence="1">
    <location>
        <begin position="732"/>
        <end position="748"/>
    </location>
</feature>
<name>A0AAF0DRI7_9EURO</name>
<evidence type="ECO:0000256" key="1">
    <source>
        <dbReference type="SAM" id="MobiDB-lite"/>
    </source>
</evidence>
<feature type="compositionally biased region" description="Polar residues" evidence="1">
    <location>
        <begin position="814"/>
        <end position="846"/>
    </location>
</feature>
<protein>
    <submittedName>
        <fullName evidence="2">Uncharacterized protein</fullName>
    </submittedName>
</protein>
<keyword evidence="3" id="KW-1185">Reference proteome</keyword>
<dbReference type="EMBL" id="CP120631">
    <property type="protein sequence ID" value="WEW62001.1"/>
    <property type="molecule type" value="Genomic_DNA"/>
</dbReference>
<gene>
    <name evidence="2" type="ORF">PRK78_007501</name>
</gene>
<sequence length="1122" mass="123852">MSSSDGGHTEVNENYPDFDYNRLQAPPEEWELYDIPDKTHLRNRALDLRTFKILVKHHTWGIHVVVGERRTKERLLQVLKRVIFNQAPNLRPTWHEFISRNCDAGPRLLRRSYNALQISRNYPHGMPGESIYLQPPGTHNPQLGVPPGLQAAPFTHISNQLGPLGATNFSAVPHAGQNTLPPMQAGLLSAPVHEQTQVSEPAKTSSFLPANYDTQLPSTNNVILPTQDISRYSGQAAPELEWSIPSRAQTVSPASIRSSMEQTSALSASNTCEVIEAVERAVMSFPYKALQRHPDAEQTTCQAPNVIASPNLCLTSSTPRLNSTFSHIRAVIVGEIPALAFDPTGIPYPYRGRGPVSRPDTTAVDCAIVSGALLDAGSTIADRGDDTNWTYRLSRLEKAFLDTLRINWNILSDADSANRRDELRDILVDWFSNRGISMVPANVWSVCTESFKQFHIRYTEQLHPCACQRAAPTSAPHTVSFVSPEFYEEDAEGIDLADLLARFFQPSHWYNCPQCGSPDSNRIDRVFGELPWRLVIRLDQRTMLQSHALRYITFEYTDSNRLPQQATYRWLGGIYCVLIGQEYHFRVYWNDNERGEADNGAIRVYDGTQLAGAIVGGLRAARSSQWIPNTWWVGDAPPLLFYEKVVNPDSETLRAARVAMQNILNAAANGQLILQHHRGWTPQNYMPRRRTQTRRMQEIPDERGTSGQLVLNQELHTRTSFSGLYPYARQSPRPTRTSGSKFQSQFNAAVQRQQHVQRTRHGILPQSQNSSDNQQMATGVNQRAQQSENTGQLRRAAKSPCLVPTFNPEDKTPNTRLAPNSRQANIASENNRGVQSPTAQGSSSANVDLGAEFRPEFDLPDLDTVAGLPYTPATGSGTFSDVILRNFANFDPSTTTTTTNATPGGAVKTLAAENTGSAEYRPSNESWATRLEALLEDNGSSGNGLSTSSTIFGAPTTQNRQTTAQRQPSADTNALLPPRQNQIQSKPQEDIVDLSTASITDEAGIWAFDFDAASTELPNPTHPAPAVDTIPTTEPAASAVATTVITGSNVVGDVLQGYIEGSEPFSKSGTGHTQNQPGMLAGYFGELTEAATATDARVRGDCEKRKREHPEDVRRSSKRAKQ</sequence>
<organism evidence="2 3">
    <name type="scientific">Emydomyces testavorans</name>
    <dbReference type="NCBI Taxonomy" id="2070801"/>
    <lineage>
        <taxon>Eukaryota</taxon>
        <taxon>Fungi</taxon>
        <taxon>Dikarya</taxon>
        <taxon>Ascomycota</taxon>
        <taxon>Pezizomycotina</taxon>
        <taxon>Eurotiomycetes</taxon>
        <taxon>Eurotiomycetidae</taxon>
        <taxon>Onygenales</taxon>
        <taxon>Nannizziopsiaceae</taxon>
        <taxon>Emydomyces</taxon>
    </lineage>
</organism>
<feature type="region of interest" description="Disordered" evidence="1">
    <location>
        <begin position="954"/>
        <end position="976"/>
    </location>
</feature>
<feature type="compositionally biased region" description="Polar residues" evidence="1">
    <location>
        <begin position="765"/>
        <end position="792"/>
    </location>
</feature>
<dbReference type="Proteomes" id="UP001219355">
    <property type="component" value="Chromosome 5"/>
</dbReference>
<evidence type="ECO:0000313" key="2">
    <source>
        <dbReference type="EMBL" id="WEW62001.1"/>
    </source>
</evidence>
<reference evidence="2" key="1">
    <citation type="submission" date="2023-03" db="EMBL/GenBank/DDBJ databases">
        <title>Emydomyces testavorans Genome Sequence.</title>
        <authorList>
            <person name="Hoyer L."/>
        </authorList>
    </citation>
    <scope>NUCLEOTIDE SEQUENCE</scope>
    <source>
        <strain evidence="2">16-2883</strain>
    </source>
</reference>
<feature type="compositionally biased region" description="Basic and acidic residues" evidence="1">
    <location>
        <begin position="1096"/>
        <end position="1115"/>
    </location>
</feature>
<evidence type="ECO:0000313" key="3">
    <source>
        <dbReference type="Proteomes" id="UP001219355"/>
    </source>
</evidence>